<keyword evidence="3" id="KW-1185">Reference proteome</keyword>
<gene>
    <name evidence="2" type="ORF">ACFHYQ_07385</name>
</gene>
<dbReference type="Proteomes" id="UP001589870">
    <property type="component" value="Unassembled WGS sequence"/>
</dbReference>
<proteinExistence type="predicted"/>
<evidence type="ECO:0000256" key="1">
    <source>
        <dbReference type="PROSITE-ProRule" id="PRU00510"/>
    </source>
</evidence>
<reference evidence="2 3" key="1">
    <citation type="submission" date="2024-09" db="EMBL/GenBank/DDBJ databases">
        <authorList>
            <person name="Sun Q."/>
            <person name="Mori K."/>
        </authorList>
    </citation>
    <scope>NUCLEOTIDE SEQUENCE [LARGE SCALE GENOMIC DNA]</scope>
    <source>
        <strain evidence="2 3">TBRC 1851</strain>
    </source>
</reference>
<evidence type="ECO:0000313" key="3">
    <source>
        <dbReference type="Proteomes" id="UP001589870"/>
    </source>
</evidence>
<feature type="zinc finger region" description="dksA C4-type" evidence="1">
    <location>
        <begin position="60"/>
        <end position="84"/>
    </location>
</feature>
<sequence>MAEIGSARRLMEDYQRHIVQLAELRVLLEERLGAADAGLDDIAEIEAAIERMDRGLYGTCRRCEAFIPVVQLRLAPHKQECAACRERMRMSA</sequence>
<protein>
    <recommendedName>
        <fullName evidence="4">DksA C4-type domain-containing protein</fullName>
    </recommendedName>
</protein>
<comment type="caution">
    <text evidence="2">The sequence shown here is derived from an EMBL/GenBank/DDBJ whole genome shotgun (WGS) entry which is preliminary data.</text>
</comment>
<organism evidence="2 3">
    <name type="scientific">Sphaerimonospora cavernae</name>
    <dbReference type="NCBI Taxonomy" id="1740611"/>
    <lineage>
        <taxon>Bacteria</taxon>
        <taxon>Bacillati</taxon>
        <taxon>Actinomycetota</taxon>
        <taxon>Actinomycetes</taxon>
        <taxon>Streptosporangiales</taxon>
        <taxon>Streptosporangiaceae</taxon>
        <taxon>Sphaerimonospora</taxon>
    </lineage>
</organism>
<dbReference type="RefSeq" id="WP_394300333.1">
    <property type="nucleotide sequence ID" value="NZ_JBHMQT010000010.1"/>
</dbReference>
<dbReference type="PROSITE" id="PS51128">
    <property type="entry name" value="ZF_DKSA_2"/>
    <property type="match status" value="1"/>
</dbReference>
<evidence type="ECO:0000313" key="2">
    <source>
        <dbReference type="EMBL" id="MFC0862116.1"/>
    </source>
</evidence>
<accession>A0ABV6U4Q4</accession>
<dbReference type="EMBL" id="JBHMQT010000010">
    <property type="protein sequence ID" value="MFC0862116.1"/>
    <property type="molecule type" value="Genomic_DNA"/>
</dbReference>
<name>A0ABV6U4Q4_9ACTN</name>
<evidence type="ECO:0008006" key="4">
    <source>
        <dbReference type="Google" id="ProtNLM"/>
    </source>
</evidence>
<dbReference type="Gene3D" id="1.20.120.910">
    <property type="entry name" value="DksA, coiled-coil domain"/>
    <property type="match status" value="1"/>
</dbReference>